<protein>
    <submittedName>
        <fullName evidence="2">Uncharacterized protein</fullName>
    </submittedName>
</protein>
<name>A0ABS8VCH5_DATST</name>
<accession>A0ABS8VCH5</accession>
<proteinExistence type="predicted"/>
<sequence length="358" mass="40618">MEEYYLAFKKSRVIHAEAQFDVNSFRIAFPDIYQQIGLRDWGPFTIPVDPYFLELVWEFYASYRARQHCLQHKGSSTTWPCLTSVWVRGLEVPVTPEAINSLYWVEPIPSYPIFRMKMDSKAQQFQWGVHINVGELIDDQFKQKANLQATILPFPNLVSMLCLRATCPLFRKLDRTMRANRVITLANKTTEDAQVLKRGKYTESDHSQPTMASSHTSEVPVRITELDTTSHTDLLVLAQKVKAHENHLVKLVKAIPSMIHFAIQRAFQPTRDKLSGLCSIAYVLEKEVVTLRKEISSPSAMPSPSLPSHAMPAMMHDKPDAPRSPPDNWYVLGLDDGKTSKSGRGSALFLSVWDDIGG</sequence>
<evidence type="ECO:0000313" key="3">
    <source>
        <dbReference type="Proteomes" id="UP000823775"/>
    </source>
</evidence>
<organism evidence="2 3">
    <name type="scientific">Datura stramonium</name>
    <name type="common">Jimsonweed</name>
    <name type="synonym">Common thornapple</name>
    <dbReference type="NCBI Taxonomy" id="4076"/>
    <lineage>
        <taxon>Eukaryota</taxon>
        <taxon>Viridiplantae</taxon>
        <taxon>Streptophyta</taxon>
        <taxon>Embryophyta</taxon>
        <taxon>Tracheophyta</taxon>
        <taxon>Spermatophyta</taxon>
        <taxon>Magnoliopsida</taxon>
        <taxon>eudicotyledons</taxon>
        <taxon>Gunneridae</taxon>
        <taxon>Pentapetalae</taxon>
        <taxon>asterids</taxon>
        <taxon>lamiids</taxon>
        <taxon>Solanales</taxon>
        <taxon>Solanaceae</taxon>
        <taxon>Solanoideae</taxon>
        <taxon>Datureae</taxon>
        <taxon>Datura</taxon>
    </lineage>
</organism>
<evidence type="ECO:0000256" key="1">
    <source>
        <dbReference type="SAM" id="MobiDB-lite"/>
    </source>
</evidence>
<evidence type="ECO:0000313" key="2">
    <source>
        <dbReference type="EMBL" id="MCD9644953.1"/>
    </source>
</evidence>
<dbReference type="EMBL" id="JACEIK010004298">
    <property type="protein sequence ID" value="MCD9644953.1"/>
    <property type="molecule type" value="Genomic_DNA"/>
</dbReference>
<comment type="caution">
    <text evidence="2">The sequence shown here is derived from an EMBL/GenBank/DDBJ whole genome shotgun (WGS) entry which is preliminary data.</text>
</comment>
<gene>
    <name evidence="2" type="ORF">HAX54_033499</name>
</gene>
<feature type="compositionally biased region" description="Low complexity" evidence="1">
    <location>
        <begin position="296"/>
        <end position="314"/>
    </location>
</feature>
<feature type="region of interest" description="Disordered" evidence="1">
    <location>
        <begin position="295"/>
        <end position="330"/>
    </location>
</feature>
<dbReference type="Proteomes" id="UP000823775">
    <property type="component" value="Unassembled WGS sequence"/>
</dbReference>
<reference evidence="2 3" key="1">
    <citation type="journal article" date="2021" name="BMC Genomics">
        <title>Datura genome reveals duplications of psychoactive alkaloid biosynthetic genes and high mutation rate following tissue culture.</title>
        <authorList>
            <person name="Rajewski A."/>
            <person name="Carter-House D."/>
            <person name="Stajich J."/>
            <person name="Litt A."/>
        </authorList>
    </citation>
    <scope>NUCLEOTIDE SEQUENCE [LARGE SCALE GENOMIC DNA]</scope>
    <source>
        <strain evidence="2">AR-01</strain>
    </source>
</reference>
<keyword evidence="3" id="KW-1185">Reference proteome</keyword>